<keyword evidence="2" id="KW-1185">Reference proteome</keyword>
<reference evidence="1" key="1">
    <citation type="submission" date="2023-08" db="EMBL/GenBank/DDBJ databases">
        <authorList>
            <person name="Chen Y."/>
            <person name="Shah S."/>
            <person name="Dougan E. K."/>
            <person name="Thang M."/>
            <person name="Chan C."/>
        </authorList>
    </citation>
    <scope>NUCLEOTIDE SEQUENCE</scope>
</reference>
<protein>
    <submittedName>
        <fullName evidence="1">Uncharacterized protein</fullName>
    </submittedName>
</protein>
<proteinExistence type="predicted"/>
<dbReference type="AlphaFoldDB" id="A0AA36HZ61"/>
<evidence type="ECO:0000313" key="1">
    <source>
        <dbReference type="EMBL" id="CAJ1378053.1"/>
    </source>
</evidence>
<name>A0AA36HZ61_9DINO</name>
<organism evidence="1 2">
    <name type="scientific">Effrenium voratum</name>
    <dbReference type="NCBI Taxonomy" id="2562239"/>
    <lineage>
        <taxon>Eukaryota</taxon>
        <taxon>Sar</taxon>
        <taxon>Alveolata</taxon>
        <taxon>Dinophyceae</taxon>
        <taxon>Suessiales</taxon>
        <taxon>Symbiodiniaceae</taxon>
        <taxon>Effrenium</taxon>
    </lineage>
</organism>
<dbReference type="Proteomes" id="UP001178507">
    <property type="component" value="Unassembled WGS sequence"/>
</dbReference>
<accession>A0AA36HZ61</accession>
<comment type="caution">
    <text evidence="1">The sequence shown here is derived from an EMBL/GenBank/DDBJ whole genome shotgun (WGS) entry which is preliminary data.</text>
</comment>
<evidence type="ECO:0000313" key="2">
    <source>
        <dbReference type="Proteomes" id="UP001178507"/>
    </source>
</evidence>
<gene>
    <name evidence="1" type="ORF">EVOR1521_LOCUS6704</name>
</gene>
<sequence length="66" mass="7351">LLVQLGLVVRSRSCPASEGYTWCEVLQDVRSLLSFALGTILCCLLTRKDAVAIERPLFNAWLSIQL</sequence>
<feature type="non-terminal residue" evidence="1">
    <location>
        <position position="1"/>
    </location>
</feature>
<dbReference type="EMBL" id="CAUJNA010000513">
    <property type="protein sequence ID" value="CAJ1378053.1"/>
    <property type="molecule type" value="Genomic_DNA"/>
</dbReference>